<evidence type="ECO:0000256" key="2">
    <source>
        <dbReference type="SAM" id="MobiDB-lite"/>
    </source>
</evidence>
<feature type="compositionally biased region" description="Basic and acidic residues" evidence="2">
    <location>
        <begin position="138"/>
        <end position="149"/>
    </location>
</feature>
<dbReference type="SUPFAM" id="SSF55874">
    <property type="entry name" value="ATPase domain of HSP90 chaperone/DNA topoisomerase II/histidine kinase"/>
    <property type="match status" value="1"/>
</dbReference>
<dbReference type="Pfam" id="PF13581">
    <property type="entry name" value="HATPase_c_2"/>
    <property type="match status" value="1"/>
</dbReference>
<keyword evidence="1" id="KW-0723">Serine/threonine-protein kinase</keyword>
<dbReference type="GO" id="GO:0004674">
    <property type="term" value="F:protein serine/threonine kinase activity"/>
    <property type="evidence" value="ECO:0007669"/>
    <property type="project" value="UniProtKB-KW"/>
</dbReference>
<proteinExistence type="predicted"/>
<dbReference type="InterPro" id="IPR003594">
    <property type="entry name" value="HATPase_dom"/>
</dbReference>
<dbReference type="PANTHER" id="PTHR35526">
    <property type="entry name" value="ANTI-SIGMA-F FACTOR RSBW-RELATED"/>
    <property type="match status" value="1"/>
</dbReference>
<protein>
    <submittedName>
        <fullName evidence="4">Regulator</fullName>
    </submittedName>
</protein>
<gene>
    <name evidence="4" type="ORF">VR44_31340</name>
</gene>
<evidence type="ECO:0000259" key="3">
    <source>
        <dbReference type="Pfam" id="PF13581"/>
    </source>
</evidence>
<evidence type="ECO:0000256" key="1">
    <source>
        <dbReference type="ARBA" id="ARBA00022527"/>
    </source>
</evidence>
<sequence>MVFDGLTDQVSRSRDFTRRALTAWHWLPAGTPEVVEAVEDVLLLVSELVANACRHGGGPGALVLDCTEDRLRVEVTDRSPQPPVPPGSRTGSGARPGAADGWPGGYGLLIVERLGRAWGSRPGAVGKCVWAEVPCPPEVRRPPEPRARAELSGGRPARR</sequence>
<accession>A0A0F4IW70</accession>
<dbReference type="STRING" id="68223.GCA_002028425_05986"/>
<feature type="domain" description="Histidine kinase/HSP90-like ATPase" evidence="3">
    <location>
        <begin position="18"/>
        <end position="131"/>
    </location>
</feature>
<evidence type="ECO:0000313" key="4">
    <source>
        <dbReference type="EMBL" id="KJY25889.1"/>
    </source>
</evidence>
<feature type="region of interest" description="Disordered" evidence="2">
    <location>
        <begin position="74"/>
        <end position="99"/>
    </location>
</feature>
<dbReference type="PATRIC" id="fig|68223.7.peg.2757"/>
<dbReference type="CDD" id="cd16936">
    <property type="entry name" value="HATPase_RsbW-like"/>
    <property type="match status" value="1"/>
</dbReference>
<evidence type="ECO:0000313" key="5">
    <source>
        <dbReference type="Proteomes" id="UP000033551"/>
    </source>
</evidence>
<dbReference type="InterPro" id="IPR050267">
    <property type="entry name" value="Anti-sigma-factor_SerPK"/>
</dbReference>
<dbReference type="AlphaFoldDB" id="A0A0F4IW70"/>
<keyword evidence="1" id="KW-0808">Transferase</keyword>
<keyword evidence="1" id="KW-0418">Kinase</keyword>
<name>A0A0F4IW70_9ACTN</name>
<dbReference type="InterPro" id="IPR036890">
    <property type="entry name" value="HATPase_C_sf"/>
</dbReference>
<keyword evidence="5" id="KW-1185">Reference proteome</keyword>
<dbReference type="Gene3D" id="3.30.565.10">
    <property type="entry name" value="Histidine kinase-like ATPase, C-terminal domain"/>
    <property type="match status" value="1"/>
</dbReference>
<dbReference type="EMBL" id="JZWV01001014">
    <property type="protein sequence ID" value="KJY25889.1"/>
    <property type="molecule type" value="Genomic_DNA"/>
</dbReference>
<feature type="region of interest" description="Disordered" evidence="2">
    <location>
        <begin position="134"/>
        <end position="159"/>
    </location>
</feature>
<dbReference type="PANTHER" id="PTHR35526:SF3">
    <property type="entry name" value="ANTI-SIGMA-F FACTOR RSBW"/>
    <property type="match status" value="1"/>
</dbReference>
<comment type="caution">
    <text evidence="4">The sequence shown here is derived from an EMBL/GenBank/DDBJ whole genome shotgun (WGS) entry which is preliminary data.</text>
</comment>
<organism evidence="4 5">
    <name type="scientific">Streptomyces katrae</name>
    <dbReference type="NCBI Taxonomy" id="68223"/>
    <lineage>
        <taxon>Bacteria</taxon>
        <taxon>Bacillati</taxon>
        <taxon>Actinomycetota</taxon>
        <taxon>Actinomycetes</taxon>
        <taxon>Kitasatosporales</taxon>
        <taxon>Streptomycetaceae</taxon>
        <taxon>Streptomyces</taxon>
    </lineage>
</organism>
<reference evidence="4 5" key="1">
    <citation type="submission" date="2015-02" db="EMBL/GenBank/DDBJ databases">
        <authorList>
            <person name="Ju K.-S."/>
            <person name="Doroghazi J.R."/>
            <person name="Metcalf W."/>
        </authorList>
    </citation>
    <scope>NUCLEOTIDE SEQUENCE [LARGE SCALE GENOMIC DNA]</scope>
    <source>
        <strain evidence="4 5">NRRL ISP-5550</strain>
    </source>
</reference>
<dbReference type="Proteomes" id="UP000033551">
    <property type="component" value="Unassembled WGS sequence"/>
</dbReference>